<dbReference type="SUPFAM" id="SSF55347">
    <property type="entry name" value="Glyceraldehyde-3-phosphate dehydrogenase-like, C-terminal domain"/>
    <property type="match status" value="1"/>
</dbReference>
<dbReference type="PANTHER" id="PTHR32338">
    <property type="entry name" value="N-ACETYL-GAMMA-GLUTAMYL-PHOSPHATE REDUCTASE, CHLOROPLASTIC-RELATED-RELATED"/>
    <property type="match status" value="1"/>
</dbReference>
<dbReference type="GO" id="GO:0070401">
    <property type="term" value="F:NADP+ binding"/>
    <property type="evidence" value="ECO:0007669"/>
    <property type="project" value="InterPro"/>
</dbReference>
<proteinExistence type="inferred from homology"/>
<dbReference type="GO" id="GO:0051287">
    <property type="term" value="F:NAD binding"/>
    <property type="evidence" value="ECO:0007669"/>
    <property type="project" value="InterPro"/>
</dbReference>
<dbReference type="KEGG" id="afx:JZ786_11295"/>
<dbReference type="FunFam" id="3.30.360.10:FF:000014">
    <property type="entry name" value="N-acetyl-gamma-glutamyl-phosphate reductase"/>
    <property type="match status" value="1"/>
</dbReference>
<dbReference type="Pfam" id="PF01118">
    <property type="entry name" value="Semialdhyde_dh"/>
    <property type="match status" value="1"/>
</dbReference>
<dbReference type="NCBIfam" id="TIGR01850">
    <property type="entry name" value="argC"/>
    <property type="match status" value="1"/>
</dbReference>
<dbReference type="GO" id="GO:0003942">
    <property type="term" value="F:N-acetyl-gamma-glutamyl-phosphate reductase activity"/>
    <property type="evidence" value="ECO:0007669"/>
    <property type="project" value="UniProtKB-UniRule"/>
</dbReference>
<evidence type="ECO:0000259" key="9">
    <source>
        <dbReference type="SMART" id="SM00859"/>
    </source>
</evidence>
<gene>
    <name evidence="7" type="primary">argC</name>
    <name evidence="10" type="ORF">JZ786_11295</name>
</gene>
<evidence type="ECO:0000256" key="5">
    <source>
        <dbReference type="ARBA" id="ARBA00023002"/>
    </source>
</evidence>
<keyword evidence="5 7" id="KW-0560">Oxidoreductase</keyword>
<evidence type="ECO:0000256" key="4">
    <source>
        <dbReference type="ARBA" id="ARBA00022857"/>
    </source>
</evidence>
<dbReference type="Pfam" id="PF22698">
    <property type="entry name" value="Semialdhyde_dhC_1"/>
    <property type="match status" value="1"/>
</dbReference>
<feature type="domain" description="Semialdehyde dehydrogenase NAD-binding" evidence="9">
    <location>
        <begin position="8"/>
        <end position="145"/>
    </location>
</feature>
<dbReference type="InterPro" id="IPR058924">
    <property type="entry name" value="AGPR_dimerisation_dom"/>
</dbReference>
<dbReference type="GO" id="GO:0006526">
    <property type="term" value="P:L-arginine biosynthetic process"/>
    <property type="evidence" value="ECO:0007669"/>
    <property type="project" value="UniProtKB-UniRule"/>
</dbReference>
<dbReference type="InterPro" id="IPR000706">
    <property type="entry name" value="AGPR_type-1"/>
</dbReference>
<dbReference type="InterPro" id="IPR000534">
    <property type="entry name" value="Semialdehyde_DH_NAD-bd"/>
</dbReference>
<evidence type="ECO:0000256" key="3">
    <source>
        <dbReference type="ARBA" id="ARBA00022605"/>
    </source>
</evidence>
<reference evidence="10 11" key="1">
    <citation type="submission" date="2021-02" db="EMBL/GenBank/DDBJ databases">
        <title>Alicyclobacillus curvatus sp. nov. and Alicyclobacillus mengziensis sp. nov., two acidophilic bacteria isolated from acid mine drainage.</title>
        <authorList>
            <person name="Huang Y."/>
        </authorList>
    </citation>
    <scope>NUCLEOTIDE SEQUENCE [LARGE SCALE GENOMIC DNA]</scope>
    <source>
        <strain evidence="10 11">S30H14</strain>
    </source>
</reference>
<dbReference type="GO" id="GO:0005737">
    <property type="term" value="C:cytoplasm"/>
    <property type="evidence" value="ECO:0007669"/>
    <property type="project" value="UniProtKB-SubCell"/>
</dbReference>
<comment type="catalytic activity">
    <reaction evidence="6 7">
        <text>N-acetyl-L-glutamate 5-semialdehyde + phosphate + NADP(+) = N-acetyl-L-glutamyl 5-phosphate + NADPH + H(+)</text>
        <dbReference type="Rhea" id="RHEA:21588"/>
        <dbReference type="ChEBI" id="CHEBI:15378"/>
        <dbReference type="ChEBI" id="CHEBI:29123"/>
        <dbReference type="ChEBI" id="CHEBI:43474"/>
        <dbReference type="ChEBI" id="CHEBI:57783"/>
        <dbReference type="ChEBI" id="CHEBI:57936"/>
        <dbReference type="ChEBI" id="CHEBI:58349"/>
        <dbReference type="EC" id="1.2.1.38"/>
    </reaction>
</comment>
<dbReference type="SMART" id="SM00859">
    <property type="entry name" value="Semialdhyde_dh"/>
    <property type="match status" value="1"/>
</dbReference>
<keyword evidence="4 7" id="KW-0521">NADP</keyword>
<dbReference type="PROSITE" id="PS01224">
    <property type="entry name" value="ARGC"/>
    <property type="match status" value="1"/>
</dbReference>
<evidence type="ECO:0000313" key="10">
    <source>
        <dbReference type="EMBL" id="QSO49433.1"/>
    </source>
</evidence>
<dbReference type="CDD" id="cd23934">
    <property type="entry name" value="AGPR_1_C"/>
    <property type="match status" value="1"/>
</dbReference>
<evidence type="ECO:0000313" key="11">
    <source>
        <dbReference type="Proteomes" id="UP000663505"/>
    </source>
</evidence>
<dbReference type="CDD" id="cd17895">
    <property type="entry name" value="AGPR_1_N"/>
    <property type="match status" value="1"/>
</dbReference>
<accession>A0A9X7W4D3</accession>
<evidence type="ECO:0000256" key="7">
    <source>
        <dbReference type="HAMAP-Rule" id="MF_00150"/>
    </source>
</evidence>
<comment type="subcellular location">
    <subcellularLocation>
        <location evidence="7">Cytoplasm</location>
    </subcellularLocation>
</comment>
<feature type="active site" evidence="7 8">
    <location>
        <position position="153"/>
    </location>
</feature>
<dbReference type="EMBL" id="CP071182">
    <property type="protein sequence ID" value="QSO49433.1"/>
    <property type="molecule type" value="Genomic_DNA"/>
</dbReference>
<dbReference type="Gene3D" id="3.30.360.10">
    <property type="entry name" value="Dihydrodipicolinate Reductase, domain 2"/>
    <property type="match status" value="1"/>
</dbReference>
<organism evidence="10 11">
    <name type="scientific">Alicyclobacillus mengziensis</name>
    <dbReference type="NCBI Taxonomy" id="2931921"/>
    <lineage>
        <taxon>Bacteria</taxon>
        <taxon>Bacillati</taxon>
        <taxon>Bacillota</taxon>
        <taxon>Bacilli</taxon>
        <taxon>Bacillales</taxon>
        <taxon>Alicyclobacillaceae</taxon>
        <taxon>Alicyclobacillus</taxon>
    </lineage>
</organism>
<keyword evidence="11" id="KW-1185">Reference proteome</keyword>
<dbReference type="AlphaFoldDB" id="A0A9X7W4D3"/>
<dbReference type="InterPro" id="IPR023013">
    <property type="entry name" value="AGPR_AS"/>
</dbReference>
<keyword evidence="2 7" id="KW-0055">Arginine biosynthesis</keyword>
<evidence type="ECO:0000256" key="1">
    <source>
        <dbReference type="ARBA" id="ARBA00004862"/>
    </source>
</evidence>
<comment type="similarity">
    <text evidence="7">Belongs to the NAGSA dehydrogenase family. Type 1 subfamily.</text>
</comment>
<dbReference type="SUPFAM" id="SSF51735">
    <property type="entry name" value="NAD(P)-binding Rossmann-fold domains"/>
    <property type="match status" value="1"/>
</dbReference>
<dbReference type="EC" id="1.2.1.38" evidence="7"/>
<comment type="pathway">
    <text evidence="1 7">Amino-acid biosynthesis; L-arginine biosynthesis; N(2)-acetyl-L-ornithine from L-glutamate: step 3/4.</text>
</comment>
<protein>
    <recommendedName>
        <fullName evidence="7">N-acetyl-gamma-glutamyl-phosphate reductase</fullName>
        <shortName evidence="7">AGPR</shortName>
        <ecNumber evidence="7">1.2.1.38</ecNumber>
    </recommendedName>
    <alternativeName>
        <fullName evidence="7">N-acetyl-glutamate semialdehyde dehydrogenase</fullName>
        <shortName evidence="7">NAGSA dehydrogenase</shortName>
    </alternativeName>
</protein>
<dbReference type="Proteomes" id="UP000663505">
    <property type="component" value="Chromosome"/>
</dbReference>
<evidence type="ECO:0000256" key="2">
    <source>
        <dbReference type="ARBA" id="ARBA00022571"/>
    </source>
</evidence>
<keyword evidence="7" id="KW-0963">Cytoplasm</keyword>
<dbReference type="InterPro" id="IPR036291">
    <property type="entry name" value="NAD(P)-bd_dom_sf"/>
</dbReference>
<dbReference type="PANTHER" id="PTHR32338:SF10">
    <property type="entry name" value="N-ACETYL-GAMMA-GLUTAMYL-PHOSPHATE REDUCTASE, CHLOROPLASTIC-RELATED"/>
    <property type="match status" value="1"/>
</dbReference>
<keyword evidence="3 7" id="KW-0028">Amino-acid biosynthesis</keyword>
<evidence type="ECO:0000256" key="6">
    <source>
        <dbReference type="ARBA" id="ARBA00050557"/>
    </source>
</evidence>
<dbReference type="RefSeq" id="WP_206658744.1">
    <property type="nucleotide sequence ID" value="NZ_CP071182.1"/>
</dbReference>
<sequence>MGHSERIRIGIVGATGYGGQELVRLILGHQGTVLTYLAATSDVGDATALFPQFTGASLPNIQAYDSAVCAQACDTVFVALPSGASGTVAAELWERGLRVIDLSGDLRLPPDLYEAWYEKPAVPVKYLETAVYGLSEWNREQIRTATLLANPGCYATAVLLALVPLARQGMFAPGTSVTVDAKSGVSGAGRGTKLAHQLAELADNFFPYRVGAHQHTPEVEQQLGFSTRVLLTTQLLPMARGIYACAYIPWLHDMGEADVRQVYAEAYEDAPFVTLLPDEVIPQLKAVRGSNSCHLQTRLDERTRTLMVFSAIDNLQKGAAGQAVQNFNLMHGFSEMTGLSAYGLAP</sequence>
<dbReference type="Gene3D" id="3.40.50.720">
    <property type="entry name" value="NAD(P)-binding Rossmann-like Domain"/>
    <property type="match status" value="1"/>
</dbReference>
<evidence type="ECO:0000256" key="8">
    <source>
        <dbReference type="PROSITE-ProRule" id="PRU10010"/>
    </source>
</evidence>
<dbReference type="HAMAP" id="MF_00150">
    <property type="entry name" value="ArgC_type1"/>
    <property type="match status" value="1"/>
</dbReference>
<dbReference type="InterPro" id="IPR050085">
    <property type="entry name" value="AGPR"/>
</dbReference>
<comment type="function">
    <text evidence="7">Catalyzes the NADPH-dependent reduction of N-acetyl-5-glutamyl phosphate to yield N-acetyl-L-glutamate 5-semialdehyde.</text>
</comment>
<name>A0A9X7W4D3_9BACL</name>